<reference evidence="2" key="2">
    <citation type="submission" date="2021-04" db="EMBL/GenBank/DDBJ databases">
        <authorList>
            <person name="Gilroy R."/>
        </authorList>
    </citation>
    <scope>NUCLEOTIDE SEQUENCE</scope>
    <source>
        <strain evidence="2">ChiBcec1-1093</strain>
    </source>
</reference>
<sequence length="53" mass="5929">MPGQKMRKCEKENDDYSTDDIIGKTGVEQLMETQLQGTDGSEKVVVDRLGKIL</sequence>
<dbReference type="InterPro" id="IPR036138">
    <property type="entry name" value="PBP_dimer_sf"/>
</dbReference>
<accession>A0A9D2GIB4</accession>
<dbReference type="Gene3D" id="3.90.1310.10">
    <property type="entry name" value="Penicillin-binding protein 2a (Domain 2)"/>
    <property type="match status" value="1"/>
</dbReference>
<gene>
    <name evidence="2" type="ORF">IAA17_10500</name>
</gene>
<dbReference type="Proteomes" id="UP000824101">
    <property type="component" value="Unassembled WGS sequence"/>
</dbReference>
<proteinExistence type="predicted"/>
<dbReference type="Pfam" id="PF03717">
    <property type="entry name" value="PBP_dimer"/>
    <property type="match status" value="1"/>
</dbReference>
<feature type="domain" description="Penicillin-binding protein dimerisation" evidence="1">
    <location>
        <begin position="7"/>
        <end position="52"/>
    </location>
</feature>
<name>A0A9D2GIB4_9FIRM</name>
<evidence type="ECO:0000313" key="2">
    <source>
        <dbReference type="EMBL" id="HIZ80204.1"/>
    </source>
</evidence>
<protein>
    <recommendedName>
        <fullName evidence="1">Penicillin-binding protein dimerisation domain-containing protein</fullName>
    </recommendedName>
</protein>
<dbReference type="AlphaFoldDB" id="A0A9D2GIB4"/>
<dbReference type="InterPro" id="IPR005311">
    <property type="entry name" value="PBP_dimer"/>
</dbReference>
<organism evidence="2 3">
    <name type="scientific">Candidatus Lachnoclostridium stercorigallinarum</name>
    <dbReference type="NCBI Taxonomy" id="2838634"/>
    <lineage>
        <taxon>Bacteria</taxon>
        <taxon>Bacillati</taxon>
        <taxon>Bacillota</taxon>
        <taxon>Clostridia</taxon>
        <taxon>Lachnospirales</taxon>
        <taxon>Lachnospiraceae</taxon>
    </lineage>
</organism>
<evidence type="ECO:0000313" key="3">
    <source>
        <dbReference type="Proteomes" id="UP000824101"/>
    </source>
</evidence>
<reference evidence="2" key="1">
    <citation type="journal article" date="2021" name="PeerJ">
        <title>Extensive microbial diversity within the chicken gut microbiome revealed by metagenomics and culture.</title>
        <authorList>
            <person name="Gilroy R."/>
            <person name="Ravi A."/>
            <person name="Getino M."/>
            <person name="Pursley I."/>
            <person name="Horton D.L."/>
            <person name="Alikhan N.F."/>
            <person name="Baker D."/>
            <person name="Gharbi K."/>
            <person name="Hall N."/>
            <person name="Watson M."/>
            <person name="Adriaenssens E.M."/>
            <person name="Foster-Nyarko E."/>
            <person name="Jarju S."/>
            <person name="Secka A."/>
            <person name="Antonio M."/>
            <person name="Oren A."/>
            <person name="Chaudhuri R.R."/>
            <person name="La Ragione R."/>
            <person name="Hildebrand F."/>
            <person name="Pallen M.J."/>
        </authorList>
    </citation>
    <scope>NUCLEOTIDE SEQUENCE</scope>
    <source>
        <strain evidence="2">ChiBcec1-1093</strain>
    </source>
</reference>
<dbReference type="GO" id="GO:0008658">
    <property type="term" value="F:penicillin binding"/>
    <property type="evidence" value="ECO:0007669"/>
    <property type="project" value="InterPro"/>
</dbReference>
<dbReference type="SUPFAM" id="SSF56519">
    <property type="entry name" value="Penicillin binding protein dimerisation domain"/>
    <property type="match status" value="1"/>
</dbReference>
<evidence type="ECO:0000259" key="1">
    <source>
        <dbReference type="Pfam" id="PF03717"/>
    </source>
</evidence>
<comment type="caution">
    <text evidence="2">The sequence shown here is derived from an EMBL/GenBank/DDBJ whole genome shotgun (WGS) entry which is preliminary data.</text>
</comment>
<dbReference type="EMBL" id="DXBC01000166">
    <property type="protein sequence ID" value="HIZ80204.1"/>
    <property type="molecule type" value="Genomic_DNA"/>
</dbReference>
<feature type="non-terminal residue" evidence="2">
    <location>
        <position position="53"/>
    </location>
</feature>